<organism evidence="16 17">
    <name type="scientific">Papaver somniferum</name>
    <name type="common">Opium poppy</name>
    <dbReference type="NCBI Taxonomy" id="3469"/>
    <lineage>
        <taxon>Eukaryota</taxon>
        <taxon>Viridiplantae</taxon>
        <taxon>Streptophyta</taxon>
        <taxon>Embryophyta</taxon>
        <taxon>Tracheophyta</taxon>
        <taxon>Spermatophyta</taxon>
        <taxon>Magnoliopsida</taxon>
        <taxon>Ranunculales</taxon>
        <taxon>Papaveraceae</taxon>
        <taxon>Papaveroideae</taxon>
        <taxon>Papaver</taxon>
    </lineage>
</organism>
<dbReference type="GO" id="GO:0043565">
    <property type="term" value="F:sequence-specific DNA binding"/>
    <property type="evidence" value="ECO:0007669"/>
    <property type="project" value="InterPro"/>
</dbReference>
<dbReference type="GO" id="GO:0008270">
    <property type="term" value="F:zinc ion binding"/>
    <property type="evidence" value="ECO:0007669"/>
    <property type="project" value="UniProtKB-KW"/>
</dbReference>
<evidence type="ECO:0000313" key="17">
    <source>
        <dbReference type="Proteomes" id="UP000316621"/>
    </source>
</evidence>
<feature type="compositionally biased region" description="Basic residues" evidence="14">
    <location>
        <begin position="263"/>
        <end position="274"/>
    </location>
</feature>
<evidence type="ECO:0000256" key="1">
    <source>
        <dbReference type="ARBA" id="ARBA00004123"/>
    </source>
</evidence>
<keyword evidence="3" id="KW-0479">Metal-binding</keyword>
<evidence type="ECO:0000259" key="15">
    <source>
        <dbReference type="PROSITE" id="PS50114"/>
    </source>
</evidence>
<dbReference type="InterPro" id="IPR051140">
    <property type="entry name" value="GATA_TF"/>
</dbReference>
<dbReference type="GO" id="GO:0005634">
    <property type="term" value="C:nucleus"/>
    <property type="evidence" value="ECO:0007669"/>
    <property type="project" value="UniProtKB-SubCell"/>
</dbReference>
<feature type="domain" description="GATA-type" evidence="15">
    <location>
        <begin position="630"/>
        <end position="662"/>
    </location>
</feature>
<keyword evidence="10" id="KW-0539">Nucleus</keyword>
<dbReference type="PROSITE" id="PS00344">
    <property type="entry name" value="GATA_ZN_FINGER_1"/>
    <property type="match status" value="1"/>
</dbReference>
<proteinExistence type="inferred from homology"/>
<dbReference type="Proteomes" id="UP000316621">
    <property type="component" value="Chromosome 11"/>
</dbReference>
<feature type="region of interest" description="Disordered" evidence="14">
    <location>
        <begin position="407"/>
        <end position="427"/>
    </location>
</feature>
<dbReference type="GO" id="GO:0030154">
    <property type="term" value="P:cell differentiation"/>
    <property type="evidence" value="ECO:0007669"/>
    <property type="project" value="TreeGrafter"/>
</dbReference>
<evidence type="ECO:0000256" key="3">
    <source>
        <dbReference type="ARBA" id="ARBA00022723"/>
    </source>
</evidence>
<keyword evidence="8" id="KW-0010">Activator</keyword>
<name>A0A4Y7LCS0_PAPSO</name>
<keyword evidence="9" id="KW-0804">Transcription</keyword>
<gene>
    <name evidence="16" type="ORF">C5167_045234</name>
</gene>
<dbReference type="PROSITE" id="PS50114">
    <property type="entry name" value="GATA_ZN_FINGER_2"/>
    <property type="match status" value="1"/>
</dbReference>
<comment type="subcellular location">
    <subcellularLocation>
        <location evidence="1">Nucleus</location>
    </subcellularLocation>
</comment>
<keyword evidence="13" id="KW-0175">Coiled coil</keyword>
<evidence type="ECO:0000256" key="7">
    <source>
        <dbReference type="ARBA" id="ARBA00023125"/>
    </source>
</evidence>
<evidence type="ECO:0000256" key="9">
    <source>
        <dbReference type="ARBA" id="ARBA00023163"/>
    </source>
</evidence>
<evidence type="ECO:0000256" key="2">
    <source>
        <dbReference type="ARBA" id="ARBA00005694"/>
    </source>
</evidence>
<dbReference type="EMBL" id="CM010725">
    <property type="protein sequence ID" value="RZC82440.1"/>
    <property type="molecule type" value="Genomic_DNA"/>
</dbReference>
<dbReference type="AlphaFoldDB" id="A0A4Y7LCS0"/>
<keyword evidence="6" id="KW-0805">Transcription regulation</keyword>
<sequence>MATDLQEELSRLQDVALRLTAELGGKNEKLKHMGKMLEENSTSLSRITEKRDHLNQAYNEEKRKMKRTMDENERLMREFEAQRKEIEQQAKEIEKRDAQLDFKNKQLQVLRMLKNGTQDSQKITTVQEKHGGVEIMSGRDKVQVQIDTNGLHSELEVKDYELDSELSGKKTLVSKEHKCNHDPQEERKVSIEASRKITTVQEKPKHQGVETVSSRDKVQVRIDTNGLHHEVAVKDYELHSGLSRKKTLVSKKHRSLYDLQKARKASIKTSRKKTTGQGKHEGLENMSSWRDKLQVQIDTNGQHNGMEEKAYELDNELTRKQILVGKEHRSNHELQEAHKVSIEEDTREDDEKSIGLIEEWGKGDIEGSRGDMFPSIPPSEYLVDPCNDMPNNSSDLSSVLPGLNVTKEDDEELVEERGKGDTEGSGGVEINAVQDMFPLIPPPESSADPCNDMLNNSSYLSSALPVPDDEIAELEWLSTFVDDSLSAGGITVDKDYSNNNEKNDSATVLKNSSSCSGGKTMPLSPDTVVPTPARSKRPRSAVFYEQPAPKLASHESCLIDVEIQLMPNSSYISSASECLVKSHPSYTPNVNGKEQKKKKKMKRPPPCMPNHSSDRNNSLQQQEQLGLAYQKCMHCEVTKTAVWRGGPMGPGTLCNACGVRYKSGLLFPEYRPKASPTYVASMRRNSHNKVLETRVNGTPATAR</sequence>
<accession>A0A4Y7LCS0</accession>
<keyword evidence="17" id="KW-1185">Reference proteome</keyword>
<reference evidence="16 17" key="1">
    <citation type="journal article" date="2018" name="Science">
        <title>The opium poppy genome and morphinan production.</title>
        <authorList>
            <person name="Guo L."/>
            <person name="Winzer T."/>
            <person name="Yang X."/>
            <person name="Li Y."/>
            <person name="Ning Z."/>
            <person name="He Z."/>
            <person name="Teodor R."/>
            <person name="Lu Y."/>
            <person name="Bowser T.A."/>
            <person name="Graham I.A."/>
            <person name="Ye K."/>
        </authorList>
    </citation>
    <scope>NUCLEOTIDE SEQUENCE [LARGE SCALE GENOMIC DNA]</scope>
    <source>
        <strain evidence="17">cv. HN1</strain>
        <tissue evidence="16">Leaves</tissue>
    </source>
</reference>
<feature type="region of interest" description="Disordered" evidence="14">
    <location>
        <begin position="586"/>
        <end position="621"/>
    </location>
</feature>
<dbReference type="Gramene" id="RZC82440">
    <property type="protein sequence ID" value="RZC82440"/>
    <property type="gene ID" value="C5167_045234"/>
</dbReference>
<evidence type="ECO:0000313" key="16">
    <source>
        <dbReference type="EMBL" id="RZC82440.1"/>
    </source>
</evidence>
<feature type="coiled-coil region" evidence="13">
    <location>
        <begin position="2"/>
        <end position="96"/>
    </location>
</feature>
<dbReference type="PANTHER" id="PTHR45658:SF51">
    <property type="entry name" value="GATA TRANSCRIPTION FACTOR 8"/>
    <property type="match status" value="1"/>
</dbReference>
<feature type="region of interest" description="Disordered" evidence="14">
    <location>
        <begin position="263"/>
        <end position="283"/>
    </location>
</feature>
<comment type="function">
    <text evidence="11">Transcriptional activator that specifically binds 5'-GATA-3' or 5'-GAT-3' motifs within gene promoters. May be involved in the regulation of some light-responsive genes.</text>
</comment>
<dbReference type="Pfam" id="PF00320">
    <property type="entry name" value="GATA"/>
    <property type="match status" value="1"/>
</dbReference>
<evidence type="ECO:0000256" key="10">
    <source>
        <dbReference type="ARBA" id="ARBA00023242"/>
    </source>
</evidence>
<keyword evidence="5" id="KW-0862">Zinc</keyword>
<comment type="similarity">
    <text evidence="2">Belongs to the type IV zinc-finger family. Class A subfamily.</text>
</comment>
<dbReference type="SUPFAM" id="SSF57716">
    <property type="entry name" value="Glucocorticoid receptor-like (DNA-binding domain)"/>
    <property type="match status" value="1"/>
</dbReference>
<evidence type="ECO:0000256" key="14">
    <source>
        <dbReference type="SAM" id="MobiDB-lite"/>
    </source>
</evidence>
<evidence type="ECO:0000256" key="12">
    <source>
        <dbReference type="PROSITE-ProRule" id="PRU00094"/>
    </source>
</evidence>
<dbReference type="CDD" id="cd00202">
    <property type="entry name" value="ZnF_GATA"/>
    <property type="match status" value="1"/>
</dbReference>
<dbReference type="FunFam" id="3.30.50.10:FF:000025">
    <property type="entry name" value="GATA transcription factor"/>
    <property type="match status" value="1"/>
</dbReference>
<protein>
    <recommendedName>
        <fullName evidence="15">GATA-type domain-containing protein</fullName>
    </recommendedName>
</protein>
<evidence type="ECO:0000256" key="8">
    <source>
        <dbReference type="ARBA" id="ARBA00023159"/>
    </source>
</evidence>
<keyword evidence="4 12" id="KW-0863">Zinc-finger</keyword>
<evidence type="ECO:0000256" key="6">
    <source>
        <dbReference type="ARBA" id="ARBA00023015"/>
    </source>
</evidence>
<dbReference type="InterPro" id="IPR000679">
    <property type="entry name" value="Znf_GATA"/>
</dbReference>
<dbReference type="OrthoDB" id="1894585at2759"/>
<feature type="region of interest" description="Disordered" evidence="14">
    <location>
        <begin position="511"/>
        <end position="534"/>
    </location>
</feature>
<dbReference type="InterPro" id="IPR013088">
    <property type="entry name" value="Znf_NHR/GATA"/>
</dbReference>
<evidence type="ECO:0000256" key="13">
    <source>
        <dbReference type="SAM" id="Coils"/>
    </source>
</evidence>
<keyword evidence="7" id="KW-0238">DNA-binding</keyword>
<dbReference type="STRING" id="3469.A0A4Y7LCS0"/>
<dbReference type="GO" id="GO:0006355">
    <property type="term" value="P:regulation of DNA-templated transcription"/>
    <property type="evidence" value="ECO:0007669"/>
    <property type="project" value="InterPro"/>
</dbReference>
<dbReference type="Gene3D" id="3.30.50.10">
    <property type="entry name" value="Erythroid Transcription Factor GATA-1, subunit A"/>
    <property type="match status" value="1"/>
</dbReference>
<evidence type="ECO:0000256" key="4">
    <source>
        <dbReference type="ARBA" id="ARBA00022771"/>
    </source>
</evidence>
<evidence type="ECO:0000256" key="11">
    <source>
        <dbReference type="ARBA" id="ARBA00055020"/>
    </source>
</evidence>
<evidence type="ECO:0000256" key="5">
    <source>
        <dbReference type="ARBA" id="ARBA00022833"/>
    </source>
</evidence>
<dbReference type="SMART" id="SM00401">
    <property type="entry name" value="ZnF_GATA"/>
    <property type="match status" value="1"/>
</dbReference>
<dbReference type="PANTHER" id="PTHR45658">
    <property type="entry name" value="GATA TRANSCRIPTION FACTOR"/>
    <property type="match status" value="1"/>
</dbReference>